<dbReference type="PANTHER" id="PTHR48009">
    <property type="entry name" value="LEUCINE-RICH REPEAT (LRR) FAMILY PROTEIN"/>
    <property type="match status" value="1"/>
</dbReference>
<dbReference type="EMBL" id="KI630370">
    <property type="protein sequence ID" value="EYU41044.1"/>
    <property type="molecule type" value="Genomic_DNA"/>
</dbReference>
<protein>
    <recommendedName>
        <fullName evidence="3">Leucine-rich repeat-containing N-terminal plant-type domain-containing protein</fullName>
    </recommendedName>
</protein>
<dbReference type="Pfam" id="PF00560">
    <property type="entry name" value="LRR_1"/>
    <property type="match status" value="1"/>
</dbReference>
<dbReference type="STRING" id="4155.A0A022RLV5"/>
<dbReference type="Gene3D" id="3.80.10.10">
    <property type="entry name" value="Ribonuclease Inhibitor"/>
    <property type="match status" value="1"/>
</dbReference>
<reference evidence="1 2" key="1">
    <citation type="journal article" date="2013" name="Proc. Natl. Acad. Sci. U.S.A.">
        <title>Fine-scale variation in meiotic recombination in Mimulus inferred from population shotgun sequencing.</title>
        <authorList>
            <person name="Hellsten U."/>
            <person name="Wright K.M."/>
            <person name="Jenkins J."/>
            <person name="Shu S."/>
            <person name="Yuan Y."/>
            <person name="Wessler S.R."/>
            <person name="Schmutz J."/>
            <person name="Willis J.H."/>
            <person name="Rokhsar D.S."/>
        </authorList>
    </citation>
    <scope>NUCLEOTIDE SEQUENCE [LARGE SCALE GENOMIC DNA]</scope>
    <source>
        <strain evidence="2">cv. DUN x IM62</strain>
    </source>
</reference>
<dbReference type="Proteomes" id="UP000030748">
    <property type="component" value="Unassembled WGS sequence"/>
</dbReference>
<keyword evidence="2" id="KW-1185">Reference proteome</keyword>
<evidence type="ECO:0000313" key="2">
    <source>
        <dbReference type="Proteomes" id="UP000030748"/>
    </source>
</evidence>
<proteinExistence type="predicted"/>
<sequence length="88" mass="9707">MAVAAASIRGWLWIPTIKNKVAVTYFKVLDHLDFCLNSFTGEIGLQQDVLDSLKSLNLSSNSFTGAVPINLGQMNALQELQLSFNQIH</sequence>
<feature type="non-terminal residue" evidence="1">
    <location>
        <position position="88"/>
    </location>
</feature>
<dbReference type="PANTHER" id="PTHR48009:SF7">
    <property type="entry name" value="LEUCINE-RICH REPEAT (LRR) FAMILY PROTEIN"/>
    <property type="match status" value="1"/>
</dbReference>
<dbReference type="InterPro" id="IPR032675">
    <property type="entry name" value="LRR_dom_sf"/>
</dbReference>
<organism evidence="1 2">
    <name type="scientific">Erythranthe guttata</name>
    <name type="common">Yellow monkey flower</name>
    <name type="synonym">Mimulus guttatus</name>
    <dbReference type="NCBI Taxonomy" id="4155"/>
    <lineage>
        <taxon>Eukaryota</taxon>
        <taxon>Viridiplantae</taxon>
        <taxon>Streptophyta</taxon>
        <taxon>Embryophyta</taxon>
        <taxon>Tracheophyta</taxon>
        <taxon>Spermatophyta</taxon>
        <taxon>Magnoliopsida</taxon>
        <taxon>eudicotyledons</taxon>
        <taxon>Gunneridae</taxon>
        <taxon>Pentapetalae</taxon>
        <taxon>asterids</taxon>
        <taxon>lamiids</taxon>
        <taxon>Lamiales</taxon>
        <taxon>Phrymaceae</taxon>
        <taxon>Erythranthe</taxon>
    </lineage>
</organism>
<accession>A0A022RLV5</accession>
<evidence type="ECO:0008006" key="3">
    <source>
        <dbReference type="Google" id="ProtNLM"/>
    </source>
</evidence>
<dbReference type="AlphaFoldDB" id="A0A022RLV5"/>
<gene>
    <name evidence="1" type="ORF">MIMGU_mgv1a020514mg</name>
</gene>
<dbReference type="InterPro" id="IPR053213">
    <property type="entry name" value="RLP29"/>
</dbReference>
<evidence type="ECO:0000313" key="1">
    <source>
        <dbReference type="EMBL" id="EYU41044.1"/>
    </source>
</evidence>
<dbReference type="InterPro" id="IPR001611">
    <property type="entry name" value="Leu-rich_rpt"/>
</dbReference>
<dbReference type="SUPFAM" id="SSF52058">
    <property type="entry name" value="L domain-like"/>
    <property type="match status" value="1"/>
</dbReference>
<name>A0A022RLV5_ERYGU</name>